<protein>
    <submittedName>
        <fullName evidence="12">Amino acid ABC transporter permease</fullName>
    </submittedName>
</protein>
<dbReference type="PANTHER" id="PTHR30614">
    <property type="entry name" value="MEMBRANE COMPONENT OF AMINO ACID ABC TRANSPORTER"/>
    <property type="match status" value="1"/>
</dbReference>
<keyword evidence="9 10" id="KW-0472">Membrane</keyword>
<evidence type="ECO:0000313" key="13">
    <source>
        <dbReference type="Proteomes" id="UP000559404"/>
    </source>
</evidence>
<keyword evidence="13" id="KW-1185">Reference proteome</keyword>
<dbReference type="NCBIfam" id="TIGR01726">
    <property type="entry name" value="HEQRo_perm_3TM"/>
    <property type="match status" value="1"/>
</dbReference>
<evidence type="ECO:0000256" key="3">
    <source>
        <dbReference type="ARBA" id="ARBA00010072"/>
    </source>
</evidence>
<evidence type="ECO:0000256" key="1">
    <source>
        <dbReference type="ARBA" id="ARBA00003159"/>
    </source>
</evidence>
<comment type="caution">
    <text evidence="12">The sequence shown here is derived from an EMBL/GenBank/DDBJ whole genome shotgun (WGS) entry which is preliminary data.</text>
</comment>
<comment type="subcellular location">
    <subcellularLocation>
        <location evidence="2">Cell inner membrane</location>
        <topology evidence="2">Multi-pass membrane protein</topology>
    </subcellularLocation>
    <subcellularLocation>
        <location evidence="10">Cell membrane</location>
        <topology evidence="10">Multi-pass membrane protein</topology>
    </subcellularLocation>
</comment>
<dbReference type="InterPro" id="IPR010065">
    <property type="entry name" value="AA_ABC_transptr_permease_3TM"/>
</dbReference>
<evidence type="ECO:0000256" key="5">
    <source>
        <dbReference type="ARBA" id="ARBA00022475"/>
    </source>
</evidence>
<feature type="transmembrane region" description="Helical" evidence="10">
    <location>
        <begin position="251"/>
        <end position="270"/>
    </location>
</feature>
<name>A0A838XPE7_9HYPH</name>
<keyword evidence="6 10" id="KW-0812">Transmembrane</keyword>
<sequence>MTTTADTGAAPARRRRKPGREFPYWLLVAVLLAVGFAWVIAVDGDYRSIFSALSRGIATTLWVTFVGFALASALGLLVALGRNSQRRLVREVSTFYVEIVRGIPVLVLLFYIAFVGAPQLVALWNWALSPLIDAGIAGKMNVRDFDFTWRAIVALMISYSAFIAEVFRAGIQSISSGQSEAARALGLSRFQTFRLVVLPQALRNILPPLGNDFVAMVKDSALVSVLGVQDITQLGKVYSASTFQFFETYNVVAYLYLVMTVSLSLLVRALEARLRRSEAARSSSGGNT</sequence>
<keyword evidence="8 10" id="KW-1133">Transmembrane helix</keyword>
<evidence type="ECO:0000256" key="7">
    <source>
        <dbReference type="ARBA" id="ARBA00022970"/>
    </source>
</evidence>
<evidence type="ECO:0000256" key="4">
    <source>
        <dbReference type="ARBA" id="ARBA00022448"/>
    </source>
</evidence>
<evidence type="ECO:0000256" key="6">
    <source>
        <dbReference type="ARBA" id="ARBA00022692"/>
    </source>
</evidence>
<evidence type="ECO:0000256" key="2">
    <source>
        <dbReference type="ARBA" id="ARBA00004429"/>
    </source>
</evidence>
<dbReference type="InterPro" id="IPR000515">
    <property type="entry name" value="MetI-like"/>
</dbReference>
<dbReference type="GO" id="GO:0043190">
    <property type="term" value="C:ATP-binding cassette (ABC) transporter complex"/>
    <property type="evidence" value="ECO:0007669"/>
    <property type="project" value="InterPro"/>
</dbReference>
<proteinExistence type="inferred from homology"/>
<evidence type="ECO:0000313" key="12">
    <source>
        <dbReference type="EMBL" id="MBA4612092.1"/>
    </source>
</evidence>
<dbReference type="PROSITE" id="PS50928">
    <property type="entry name" value="ABC_TM1"/>
    <property type="match status" value="1"/>
</dbReference>
<dbReference type="RefSeq" id="WP_181760281.1">
    <property type="nucleotide sequence ID" value="NZ_BMCR01000003.1"/>
</dbReference>
<organism evidence="12 13">
    <name type="scientific">Stappia taiwanensis</name>
    <dbReference type="NCBI Taxonomy" id="992267"/>
    <lineage>
        <taxon>Bacteria</taxon>
        <taxon>Pseudomonadati</taxon>
        <taxon>Pseudomonadota</taxon>
        <taxon>Alphaproteobacteria</taxon>
        <taxon>Hyphomicrobiales</taxon>
        <taxon>Stappiaceae</taxon>
        <taxon>Stappia</taxon>
    </lineage>
</organism>
<comment type="similarity">
    <text evidence="3">Belongs to the binding-protein-dependent transport system permease family. HisMQ subfamily.</text>
</comment>
<dbReference type="InterPro" id="IPR035906">
    <property type="entry name" value="MetI-like_sf"/>
</dbReference>
<comment type="function">
    <text evidence="1">Part of the binding-protein-dependent transport system for glutamine; probably responsible for the translocation of the substrate across the membrane.</text>
</comment>
<keyword evidence="7" id="KW-0029">Amino-acid transport</keyword>
<feature type="transmembrane region" description="Helical" evidence="10">
    <location>
        <begin position="102"/>
        <end position="127"/>
    </location>
</feature>
<reference evidence="12 13" key="2">
    <citation type="submission" date="2020-08" db="EMBL/GenBank/DDBJ databases">
        <title>Stappia taiwanensis sp. nov., isolated from a coastal thermal spring.</title>
        <authorList>
            <person name="Kampfer P."/>
        </authorList>
    </citation>
    <scope>NUCLEOTIDE SEQUENCE [LARGE SCALE GENOMIC DNA]</scope>
    <source>
        <strain evidence="12 13">DSM 23284</strain>
    </source>
</reference>
<dbReference type="Proteomes" id="UP000559404">
    <property type="component" value="Unassembled WGS sequence"/>
</dbReference>
<reference evidence="12 13" key="1">
    <citation type="submission" date="2020-07" db="EMBL/GenBank/DDBJ databases">
        <authorList>
            <person name="Li M."/>
        </authorList>
    </citation>
    <scope>NUCLEOTIDE SEQUENCE [LARGE SCALE GENOMIC DNA]</scope>
    <source>
        <strain evidence="12 13">DSM 23284</strain>
    </source>
</reference>
<evidence type="ECO:0000256" key="9">
    <source>
        <dbReference type="ARBA" id="ARBA00023136"/>
    </source>
</evidence>
<dbReference type="CDD" id="cd06261">
    <property type="entry name" value="TM_PBP2"/>
    <property type="match status" value="1"/>
</dbReference>
<dbReference type="PANTHER" id="PTHR30614:SF20">
    <property type="entry name" value="GLUTAMINE TRANSPORT SYSTEM PERMEASE PROTEIN GLNP"/>
    <property type="match status" value="1"/>
</dbReference>
<feature type="transmembrane region" description="Helical" evidence="10">
    <location>
        <begin position="22"/>
        <end position="41"/>
    </location>
</feature>
<evidence type="ECO:0000256" key="10">
    <source>
        <dbReference type="RuleBase" id="RU363032"/>
    </source>
</evidence>
<dbReference type="Gene3D" id="1.10.3720.10">
    <property type="entry name" value="MetI-like"/>
    <property type="match status" value="1"/>
</dbReference>
<feature type="domain" description="ABC transmembrane type-1" evidence="11">
    <location>
        <begin position="57"/>
        <end position="267"/>
    </location>
</feature>
<dbReference type="InterPro" id="IPR043429">
    <property type="entry name" value="ArtM/GltK/GlnP/TcyL/YhdX-like"/>
</dbReference>
<dbReference type="EMBL" id="JACEON010000008">
    <property type="protein sequence ID" value="MBA4612092.1"/>
    <property type="molecule type" value="Genomic_DNA"/>
</dbReference>
<dbReference type="GO" id="GO:0022857">
    <property type="term" value="F:transmembrane transporter activity"/>
    <property type="evidence" value="ECO:0007669"/>
    <property type="project" value="InterPro"/>
</dbReference>
<evidence type="ECO:0000259" key="11">
    <source>
        <dbReference type="PROSITE" id="PS50928"/>
    </source>
</evidence>
<gene>
    <name evidence="12" type="ORF">H1W37_10535</name>
</gene>
<evidence type="ECO:0000256" key="8">
    <source>
        <dbReference type="ARBA" id="ARBA00022989"/>
    </source>
</evidence>
<dbReference type="SUPFAM" id="SSF161098">
    <property type="entry name" value="MetI-like"/>
    <property type="match status" value="1"/>
</dbReference>
<keyword evidence="5" id="KW-1003">Cell membrane</keyword>
<accession>A0A838XPE7</accession>
<dbReference type="Pfam" id="PF00528">
    <property type="entry name" value="BPD_transp_1"/>
    <property type="match status" value="1"/>
</dbReference>
<dbReference type="AlphaFoldDB" id="A0A838XPE7"/>
<feature type="transmembrane region" description="Helical" evidence="10">
    <location>
        <begin position="61"/>
        <end position="81"/>
    </location>
</feature>
<keyword evidence="4 10" id="KW-0813">Transport</keyword>
<dbReference type="GO" id="GO:0006865">
    <property type="term" value="P:amino acid transport"/>
    <property type="evidence" value="ECO:0007669"/>
    <property type="project" value="UniProtKB-KW"/>
</dbReference>